<name>A0A848HCL1_9BURK</name>
<dbReference type="EMBL" id="JABBFX010000003">
    <property type="protein sequence ID" value="NML47210.1"/>
    <property type="molecule type" value="Genomic_DNA"/>
</dbReference>
<protein>
    <submittedName>
        <fullName evidence="1">DUF2334 domain-containing protein</fullName>
    </submittedName>
</protein>
<dbReference type="InterPro" id="IPR018763">
    <property type="entry name" value="DUF2334"/>
</dbReference>
<evidence type="ECO:0000313" key="1">
    <source>
        <dbReference type="EMBL" id="NML47210.1"/>
    </source>
</evidence>
<comment type="caution">
    <text evidence="1">The sequence shown here is derived from an EMBL/GenBank/DDBJ whole genome shotgun (WGS) entry which is preliminary data.</text>
</comment>
<reference evidence="1 2" key="1">
    <citation type="submission" date="2020-04" db="EMBL/GenBank/DDBJ databases">
        <title>Ramlibacter sp. G-1-2-2 isolated from soil.</title>
        <authorList>
            <person name="Dahal R.H."/>
        </authorList>
    </citation>
    <scope>NUCLEOTIDE SEQUENCE [LARGE SCALE GENOMIC DNA]</scope>
    <source>
        <strain evidence="1 2">G-1-2-2</strain>
    </source>
</reference>
<proteinExistence type="predicted"/>
<gene>
    <name evidence="1" type="ORF">HHL11_25915</name>
</gene>
<organism evidence="1 2">
    <name type="scientific">Ramlibacter agri</name>
    <dbReference type="NCBI Taxonomy" id="2728837"/>
    <lineage>
        <taxon>Bacteria</taxon>
        <taxon>Pseudomonadati</taxon>
        <taxon>Pseudomonadota</taxon>
        <taxon>Betaproteobacteria</taxon>
        <taxon>Burkholderiales</taxon>
        <taxon>Comamonadaceae</taxon>
        <taxon>Ramlibacter</taxon>
    </lineage>
</organism>
<dbReference type="CDD" id="cd10923">
    <property type="entry name" value="CE4_COG5298"/>
    <property type="match status" value="1"/>
</dbReference>
<accession>A0A848HCL1</accession>
<dbReference type="Proteomes" id="UP000541185">
    <property type="component" value="Unassembled WGS sequence"/>
</dbReference>
<keyword evidence="2" id="KW-1185">Reference proteome</keyword>
<evidence type="ECO:0000313" key="2">
    <source>
        <dbReference type="Proteomes" id="UP000541185"/>
    </source>
</evidence>
<sequence length="493" mass="54872">MLRNLLGHFDAAVDVLPVQEYQAGQVDAHAATFYLGSDYNAALPATFLHDAAATAKTLVWFKYNLWELANDASLGFGASHGIAFDRLRGMNAVPSAANPQPGFFDQVVYKKLSFVKYYNYDAAANRLNADPDIGVVTIADPAKAKELVPIYDTATGEEAPYIVRAGTFWYVADVPFSFIGPRDRYLVIADLLHDMLGINHAESHRAMVRLEDVDAKVSVQTMKKLTDLMEGKGIPFSMALIPHYKDPLGYANGGVPQDIPLAQATDLKTAANYATAHGGQVVMHGYTHQYGAQQNPWTGVSGDDYEFWDIVNNKPVAEDSQLWAYGRLQAGLAELAAANLRPIAWETPHYQASANTSKVVPLAFDTTYQRVVYYTADQPDFSPHAGKDFTAGQLFPYVIQRDWYNQRVLPENLGNIEYDIRKVDPMSFYNYTWQDIALNAQYAWVVRDGFASFFFHPFWAEKDMDTPGYEDFKSLLDAIGAQGYTWVAPGSLK</sequence>
<dbReference type="Pfam" id="PF10096">
    <property type="entry name" value="DUF2334"/>
    <property type="match status" value="1"/>
</dbReference>
<dbReference type="AlphaFoldDB" id="A0A848HCL1"/>